<dbReference type="EMBL" id="JABBWG010000002">
    <property type="protein sequence ID" value="KAG1826019.1"/>
    <property type="molecule type" value="Genomic_DNA"/>
</dbReference>
<name>A0A9P7EMD5_9AGAM</name>
<proteinExistence type="predicted"/>
<comment type="caution">
    <text evidence="1">The sequence shown here is derived from an EMBL/GenBank/DDBJ whole genome shotgun (WGS) entry which is preliminary data.</text>
</comment>
<sequence>MTRCKSYSTTSEISLVIILVRLGYVSALQVRRTVVHSRYFCSRSWNRGIRSIKCDISFPHRCRCPSIVITTRTLPRKNDGKTPNHAN</sequence>
<reference evidence="1" key="1">
    <citation type="journal article" date="2020" name="New Phytol.">
        <title>Comparative genomics reveals dynamic genome evolution in host specialist ectomycorrhizal fungi.</title>
        <authorList>
            <person name="Lofgren L.A."/>
            <person name="Nguyen N.H."/>
            <person name="Vilgalys R."/>
            <person name="Ruytinx J."/>
            <person name="Liao H.L."/>
            <person name="Branco S."/>
            <person name="Kuo A."/>
            <person name="LaButti K."/>
            <person name="Lipzen A."/>
            <person name="Andreopoulos W."/>
            <person name="Pangilinan J."/>
            <person name="Riley R."/>
            <person name="Hundley H."/>
            <person name="Na H."/>
            <person name="Barry K."/>
            <person name="Grigoriev I.V."/>
            <person name="Stajich J.E."/>
            <person name="Kennedy P.G."/>
        </authorList>
    </citation>
    <scope>NUCLEOTIDE SEQUENCE</scope>
    <source>
        <strain evidence="1">MN1</strain>
    </source>
</reference>
<organism evidence="1 2">
    <name type="scientific">Suillus subaureus</name>
    <dbReference type="NCBI Taxonomy" id="48587"/>
    <lineage>
        <taxon>Eukaryota</taxon>
        <taxon>Fungi</taxon>
        <taxon>Dikarya</taxon>
        <taxon>Basidiomycota</taxon>
        <taxon>Agaricomycotina</taxon>
        <taxon>Agaricomycetes</taxon>
        <taxon>Agaricomycetidae</taxon>
        <taxon>Boletales</taxon>
        <taxon>Suillineae</taxon>
        <taxon>Suillaceae</taxon>
        <taxon>Suillus</taxon>
    </lineage>
</organism>
<gene>
    <name evidence="1" type="ORF">BJ212DRAFT_319075</name>
</gene>
<dbReference type="AlphaFoldDB" id="A0A9P7EMD5"/>
<dbReference type="GeneID" id="64636922"/>
<dbReference type="Proteomes" id="UP000807769">
    <property type="component" value="Unassembled WGS sequence"/>
</dbReference>
<evidence type="ECO:0000313" key="1">
    <source>
        <dbReference type="EMBL" id="KAG1826019.1"/>
    </source>
</evidence>
<evidence type="ECO:0000313" key="2">
    <source>
        <dbReference type="Proteomes" id="UP000807769"/>
    </source>
</evidence>
<protein>
    <submittedName>
        <fullName evidence="1">Uncharacterized protein</fullName>
    </submittedName>
</protein>
<keyword evidence="2" id="KW-1185">Reference proteome</keyword>
<dbReference type="RefSeq" id="XP_041199272.1">
    <property type="nucleotide sequence ID" value="XM_041342906.1"/>
</dbReference>
<accession>A0A9P7EMD5</accession>